<feature type="transmembrane region" description="Helical" evidence="5">
    <location>
        <begin position="335"/>
        <end position="360"/>
    </location>
</feature>
<dbReference type="PANTHER" id="PTHR23502">
    <property type="entry name" value="MAJOR FACILITATOR SUPERFAMILY"/>
    <property type="match status" value="1"/>
</dbReference>
<feature type="transmembrane region" description="Helical" evidence="5">
    <location>
        <begin position="111"/>
        <end position="131"/>
    </location>
</feature>
<feature type="transmembrane region" description="Helical" evidence="5">
    <location>
        <begin position="480"/>
        <end position="500"/>
    </location>
</feature>
<feature type="transmembrane region" description="Helical" evidence="5">
    <location>
        <begin position="226"/>
        <end position="246"/>
    </location>
</feature>
<comment type="subcellular location">
    <subcellularLocation>
        <location evidence="1">Membrane</location>
        <topology evidence="1">Multi-pass membrane protein</topology>
    </subcellularLocation>
</comment>
<gene>
    <name evidence="6" type="ORF">SBRCBS47491_003958</name>
</gene>
<dbReference type="Gene3D" id="1.20.1250.20">
    <property type="entry name" value="MFS general substrate transporter like domains"/>
    <property type="match status" value="1"/>
</dbReference>
<feature type="transmembrane region" description="Helical" evidence="5">
    <location>
        <begin position="444"/>
        <end position="468"/>
    </location>
</feature>
<evidence type="ECO:0000256" key="4">
    <source>
        <dbReference type="ARBA" id="ARBA00023136"/>
    </source>
</evidence>
<evidence type="ECO:0000313" key="6">
    <source>
        <dbReference type="EMBL" id="CAK7219757.1"/>
    </source>
</evidence>
<dbReference type="Pfam" id="PF07690">
    <property type="entry name" value="MFS_1"/>
    <property type="match status" value="1"/>
</dbReference>
<protein>
    <recommendedName>
        <fullName evidence="8">Major facilitator superfamily (MFS) profile domain-containing protein</fullName>
    </recommendedName>
</protein>
<feature type="transmembrane region" description="Helical" evidence="5">
    <location>
        <begin position="512"/>
        <end position="532"/>
    </location>
</feature>
<evidence type="ECO:0008006" key="8">
    <source>
        <dbReference type="Google" id="ProtNLM"/>
    </source>
</evidence>
<evidence type="ECO:0000256" key="3">
    <source>
        <dbReference type="ARBA" id="ARBA00022989"/>
    </source>
</evidence>
<dbReference type="SUPFAM" id="SSF103473">
    <property type="entry name" value="MFS general substrate transporter"/>
    <property type="match status" value="1"/>
</dbReference>
<comment type="caution">
    <text evidence="6">The sequence shown here is derived from an EMBL/GenBank/DDBJ whole genome shotgun (WGS) entry which is preliminary data.</text>
</comment>
<dbReference type="InterPro" id="IPR011701">
    <property type="entry name" value="MFS"/>
</dbReference>
<proteinExistence type="predicted"/>
<dbReference type="EMBL" id="CAWUHC010000028">
    <property type="protein sequence ID" value="CAK7219757.1"/>
    <property type="molecule type" value="Genomic_DNA"/>
</dbReference>
<name>A0ABP0BJF7_9PEZI</name>
<dbReference type="Proteomes" id="UP001642406">
    <property type="component" value="Unassembled WGS sequence"/>
</dbReference>
<organism evidence="6 7">
    <name type="scientific">Sporothrix bragantina</name>
    <dbReference type="NCBI Taxonomy" id="671064"/>
    <lineage>
        <taxon>Eukaryota</taxon>
        <taxon>Fungi</taxon>
        <taxon>Dikarya</taxon>
        <taxon>Ascomycota</taxon>
        <taxon>Pezizomycotina</taxon>
        <taxon>Sordariomycetes</taxon>
        <taxon>Sordariomycetidae</taxon>
        <taxon>Ophiostomatales</taxon>
        <taxon>Ophiostomataceae</taxon>
        <taxon>Sporothrix</taxon>
    </lineage>
</organism>
<keyword evidence="3 5" id="KW-1133">Transmembrane helix</keyword>
<dbReference type="InterPro" id="IPR036259">
    <property type="entry name" value="MFS_trans_sf"/>
</dbReference>
<keyword evidence="2 5" id="KW-0812">Transmembrane</keyword>
<evidence type="ECO:0000313" key="7">
    <source>
        <dbReference type="Proteomes" id="UP001642406"/>
    </source>
</evidence>
<sequence length="555" mass="60233">MADAKVSAHHAELALDNDADIAKEGFITVEEFDGDVNLAPADGTTYLIPAPSADPRDPLNLPLYRKLILLAVVALFSSIGLSMVSGLGGLLGIFIPGYVAEGKGYADITNLMTYPTLFMGLGNLIGMPLALAVGRRPVYLGSCIVMVVASVLCATQKNYEWHLAARMVLGLAAGQSEALCPLMVQETFFLHERAKYQMIFSAIGNILTTVLVLMASYIAARIGADGWYGLGAGFAGLVLVLSILFVPETKYDRPLAAYQGQTMRVGAFAGQTGEANNNDYIVHRLTTTDERELDLVRFAPRTFASDLRLFVYKPDWSEATRTIYRMFTVMFFPDIMWGFLLNGLTLGVNVAIGTTYGAILEAAPYSWPSQNVSFATAGQIIVSFLSLPILGWGSDWIVKYFARRNGGVHQPQFRLVPLILPACVGVLSSILYGQAASHPGKLHWFAIAFAVNAYYFCFLGANQSAIVYALDAYPTRSGPVLVVICAYRGILSFGTSYAVQPFIDLRGYDGAFLVYGLLTGVLAAIGIPIYFFSARIRAYCSKYTTPSSTTKPTYS</sequence>
<accession>A0ABP0BJF7</accession>
<feature type="transmembrane region" description="Helical" evidence="5">
    <location>
        <begin position="413"/>
        <end position="432"/>
    </location>
</feature>
<evidence type="ECO:0000256" key="1">
    <source>
        <dbReference type="ARBA" id="ARBA00004141"/>
    </source>
</evidence>
<evidence type="ECO:0000256" key="2">
    <source>
        <dbReference type="ARBA" id="ARBA00022692"/>
    </source>
</evidence>
<reference evidence="6 7" key="1">
    <citation type="submission" date="2024-01" db="EMBL/GenBank/DDBJ databases">
        <authorList>
            <person name="Allen C."/>
            <person name="Tagirdzhanova G."/>
        </authorList>
    </citation>
    <scope>NUCLEOTIDE SEQUENCE [LARGE SCALE GENOMIC DNA]</scope>
</reference>
<feature type="transmembrane region" description="Helical" evidence="5">
    <location>
        <begin position="196"/>
        <end position="220"/>
    </location>
</feature>
<feature type="transmembrane region" description="Helical" evidence="5">
    <location>
        <begin position="67"/>
        <end position="99"/>
    </location>
</feature>
<feature type="transmembrane region" description="Helical" evidence="5">
    <location>
        <begin position="372"/>
        <end position="392"/>
    </location>
</feature>
<keyword evidence="7" id="KW-1185">Reference proteome</keyword>
<evidence type="ECO:0000256" key="5">
    <source>
        <dbReference type="SAM" id="Phobius"/>
    </source>
</evidence>
<dbReference type="PANTHER" id="PTHR23502:SF164">
    <property type="entry name" value="MAJOR FACILITATOR SUPERFAMILY (MFS) PROFILE DOMAIN-CONTAINING PROTEIN"/>
    <property type="match status" value="1"/>
</dbReference>
<keyword evidence="4 5" id="KW-0472">Membrane</keyword>